<evidence type="ECO:0000259" key="3">
    <source>
        <dbReference type="Pfam" id="PF13193"/>
    </source>
</evidence>
<accession>A0A1H4RND1</accession>
<comment type="similarity">
    <text evidence="1">Belongs to the ATP-dependent AMP-binding enzyme family.</text>
</comment>
<evidence type="ECO:0000313" key="5">
    <source>
        <dbReference type="Proteomes" id="UP000183561"/>
    </source>
</evidence>
<protein>
    <submittedName>
        <fullName evidence="4">Acyl-CoA synthetase (AMP-forming)/AMP-acid ligase II</fullName>
    </submittedName>
</protein>
<dbReference type="SUPFAM" id="SSF56801">
    <property type="entry name" value="Acetyl-CoA synthetase-like"/>
    <property type="match status" value="1"/>
</dbReference>
<gene>
    <name evidence="4" type="ORF">SAMN04490239_3712</name>
</gene>
<dbReference type="PANTHER" id="PTHR43201">
    <property type="entry name" value="ACYL-COA SYNTHETASE"/>
    <property type="match status" value="1"/>
</dbReference>
<dbReference type="PANTHER" id="PTHR43201:SF5">
    <property type="entry name" value="MEDIUM-CHAIN ACYL-COA LIGASE ACSF2, MITOCHONDRIAL"/>
    <property type="match status" value="1"/>
</dbReference>
<evidence type="ECO:0000256" key="2">
    <source>
        <dbReference type="ARBA" id="ARBA00022598"/>
    </source>
</evidence>
<dbReference type="Proteomes" id="UP000183561">
    <property type="component" value="Unassembled WGS sequence"/>
</dbReference>
<dbReference type="Pfam" id="PF13193">
    <property type="entry name" value="AMP-binding_C"/>
    <property type="match status" value="1"/>
</dbReference>
<keyword evidence="5" id="KW-1185">Reference proteome</keyword>
<dbReference type="Gene3D" id="3.30.300.30">
    <property type="match status" value="1"/>
</dbReference>
<reference evidence="5" key="1">
    <citation type="submission" date="2016-10" db="EMBL/GenBank/DDBJ databases">
        <authorList>
            <person name="Varghese N."/>
            <person name="Submissions S."/>
        </authorList>
    </citation>
    <scope>NUCLEOTIDE SEQUENCE [LARGE SCALE GENOMIC DNA]</scope>
    <source>
        <strain evidence="5">DSM 44498</strain>
    </source>
</reference>
<dbReference type="AlphaFoldDB" id="A0A1H4RND1"/>
<dbReference type="GO" id="GO:0006631">
    <property type="term" value="P:fatty acid metabolic process"/>
    <property type="evidence" value="ECO:0007669"/>
    <property type="project" value="TreeGrafter"/>
</dbReference>
<dbReference type="Gene3D" id="3.40.50.12780">
    <property type="entry name" value="N-terminal domain of ligase-like"/>
    <property type="match status" value="1"/>
</dbReference>
<dbReference type="InterPro" id="IPR042099">
    <property type="entry name" value="ANL_N_sf"/>
</dbReference>
<name>A0A1H4RND1_9NOCA</name>
<dbReference type="InterPro" id="IPR045851">
    <property type="entry name" value="AMP-bd_C_sf"/>
</dbReference>
<dbReference type="InterPro" id="IPR025110">
    <property type="entry name" value="AMP-bd_C"/>
</dbReference>
<dbReference type="InterPro" id="IPR020845">
    <property type="entry name" value="AMP-binding_CS"/>
</dbReference>
<proteinExistence type="inferred from homology"/>
<evidence type="ECO:0000313" key="4">
    <source>
        <dbReference type="EMBL" id="SEC33393.1"/>
    </source>
</evidence>
<evidence type="ECO:0000256" key="1">
    <source>
        <dbReference type="ARBA" id="ARBA00006432"/>
    </source>
</evidence>
<dbReference type="RefSeq" id="WP_072946869.1">
    <property type="nucleotide sequence ID" value="NZ_FNSV01000005.1"/>
</dbReference>
<feature type="domain" description="AMP-binding enzyme C-terminal" evidence="3">
    <location>
        <begin position="290"/>
        <end position="362"/>
    </location>
</feature>
<dbReference type="EMBL" id="FNSV01000005">
    <property type="protein sequence ID" value="SEC33393.1"/>
    <property type="molecule type" value="Genomic_DNA"/>
</dbReference>
<organism evidence="4 5">
    <name type="scientific">Rhodococcus koreensis</name>
    <dbReference type="NCBI Taxonomy" id="99653"/>
    <lineage>
        <taxon>Bacteria</taxon>
        <taxon>Bacillati</taxon>
        <taxon>Actinomycetota</taxon>
        <taxon>Actinomycetes</taxon>
        <taxon>Mycobacteriales</taxon>
        <taxon>Nocardiaceae</taxon>
        <taxon>Rhodococcus</taxon>
    </lineage>
</organism>
<dbReference type="OrthoDB" id="5240965at2"/>
<keyword evidence="2 4" id="KW-0436">Ligase</keyword>
<dbReference type="PROSITE" id="PS00455">
    <property type="entry name" value="AMP_BINDING"/>
    <property type="match status" value="1"/>
</dbReference>
<dbReference type="GO" id="GO:0031956">
    <property type="term" value="F:medium-chain fatty acid-CoA ligase activity"/>
    <property type="evidence" value="ECO:0007669"/>
    <property type="project" value="TreeGrafter"/>
</dbReference>
<sequence>MIAVLGGAGDQPALDVDGRTYTYAQLDRAIDRWIDEHGSDASVHDASELSVADALICVCAGARRGTAVIVENPDARPDRPAIPPSAFLLVATSGSTGRPRPLARTAASWFDSFPAFTAITGIDATDHVLITGPLHATMHLFGAVHALWRGACVTDDPSRATVVHAVPAVLRDVVGKAPKLRTAIVAGTALDDGARAVADGIEIVEYYGAAELSLVAARKVPEPLRLLDGVDADIRDGLLYVRSPYSVIGAPDWFGVGDLAELGDNGELTVRGRGDSAINVGGTTVVAEDVERILETLDGIDAVAVVGSPHSVLGETVTAVVELDGTAEIADIRAHARRALTKEAMPRRWVPIESLPRTASGKVARGRVRDWLA</sequence>